<dbReference type="AlphaFoldDB" id="A0A1F8C1L3"/>
<dbReference type="InterPro" id="IPR035940">
    <property type="entry name" value="CAP_sf"/>
</dbReference>
<sequence>MKISPKKILLIVFEVFSSSFLLVSFAVVIIGVFVLGYSKGSTQTAKQVQEQLEKLMTSNLTEGPQSQTFNQSPVLTWGGPDLWEAVNRRRRELGVNPLSQRDELCTIAAIRLNQLLELGKLDGHEGFSKMPDERSDLKWIFEKYNLSEFLLSGAQTPTEAVSLWENTLGHKKLLSGGEYVWGCIYAQAGTAVAITAY</sequence>
<keyword evidence="1" id="KW-0812">Transmembrane</keyword>
<evidence type="ECO:0000256" key="1">
    <source>
        <dbReference type="SAM" id="Phobius"/>
    </source>
</evidence>
<evidence type="ECO:0000313" key="2">
    <source>
        <dbReference type="EMBL" id="OGM70226.1"/>
    </source>
</evidence>
<comment type="caution">
    <text evidence="2">The sequence shown here is derived from an EMBL/GenBank/DDBJ whole genome shotgun (WGS) entry which is preliminary data.</text>
</comment>
<protein>
    <recommendedName>
        <fullName evidence="4">SCP domain-containing protein</fullName>
    </recommendedName>
</protein>
<name>A0A1F8C1L3_9BACT</name>
<dbReference type="EMBL" id="MGHL01000006">
    <property type="protein sequence ID" value="OGM70226.1"/>
    <property type="molecule type" value="Genomic_DNA"/>
</dbReference>
<proteinExistence type="predicted"/>
<accession>A0A1F8C1L3</accession>
<keyword evidence="1" id="KW-0472">Membrane</keyword>
<evidence type="ECO:0008006" key="4">
    <source>
        <dbReference type="Google" id="ProtNLM"/>
    </source>
</evidence>
<dbReference type="SUPFAM" id="SSF55797">
    <property type="entry name" value="PR-1-like"/>
    <property type="match status" value="1"/>
</dbReference>
<keyword evidence="1" id="KW-1133">Transmembrane helix</keyword>
<reference evidence="2 3" key="1">
    <citation type="journal article" date="2016" name="Nat. Commun.">
        <title>Thousands of microbial genomes shed light on interconnected biogeochemical processes in an aquifer system.</title>
        <authorList>
            <person name="Anantharaman K."/>
            <person name="Brown C.T."/>
            <person name="Hug L.A."/>
            <person name="Sharon I."/>
            <person name="Castelle C.J."/>
            <person name="Probst A.J."/>
            <person name="Thomas B.C."/>
            <person name="Singh A."/>
            <person name="Wilkins M.J."/>
            <person name="Karaoz U."/>
            <person name="Brodie E.L."/>
            <person name="Williams K.H."/>
            <person name="Hubbard S.S."/>
            <person name="Banfield J.F."/>
        </authorList>
    </citation>
    <scope>NUCLEOTIDE SEQUENCE [LARGE SCALE GENOMIC DNA]</scope>
</reference>
<organism evidence="2 3">
    <name type="scientific">Candidatus Woesebacteria bacterium RIFCSPLOWO2_01_FULL_44_14</name>
    <dbReference type="NCBI Taxonomy" id="1802525"/>
    <lineage>
        <taxon>Bacteria</taxon>
        <taxon>Candidatus Woeseibacteriota</taxon>
    </lineage>
</organism>
<feature type="transmembrane region" description="Helical" evidence="1">
    <location>
        <begin position="12"/>
        <end position="37"/>
    </location>
</feature>
<dbReference type="STRING" id="1802525.A2975_04100"/>
<dbReference type="Gene3D" id="3.40.33.10">
    <property type="entry name" value="CAP"/>
    <property type="match status" value="1"/>
</dbReference>
<evidence type="ECO:0000313" key="3">
    <source>
        <dbReference type="Proteomes" id="UP000178429"/>
    </source>
</evidence>
<dbReference type="Proteomes" id="UP000178429">
    <property type="component" value="Unassembled WGS sequence"/>
</dbReference>
<gene>
    <name evidence="2" type="ORF">A2975_04100</name>
</gene>